<keyword evidence="4 12" id="KW-0328">Glycosyltransferase</keyword>
<dbReference type="AlphaFoldDB" id="A0AAN9TEP6"/>
<dbReference type="Pfam" id="PF17039">
    <property type="entry name" value="Glyco_tran_10_N"/>
    <property type="match status" value="1"/>
</dbReference>
<evidence type="ECO:0000256" key="2">
    <source>
        <dbReference type="ARBA" id="ARBA00004922"/>
    </source>
</evidence>
<evidence type="ECO:0000256" key="11">
    <source>
        <dbReference type="ARBA" id="ARBA00023180"/>
    </source>
</evidence>
<keyword evidence="8" id="KW-1133">Transmembrane helix</keyword>
<comment type="caution">
    <text evidence="15">The sequence shown here is derived from an EMBL/GenBank/DDBJ whole genome shotgun (WGS) entry which is preliminary data.</text>
</comment>
<evidence type="ECO:0000313" key="16">
    <source>
        <dbReference type="Proteomes" id="UP001367676"/>
    </source>
</evidence>
<evidence type="ECO:0000313" key="15">
    <source>
        <dbReference type="EMBL" id="KAK7583931.1"/>
    </source>
</evidence>
<protein>
    <recommendedName>
        <fullName evidence="12">Fucosyltransferase</fullName>
        <ecNumber evidence="12">2.4.1.-</ecNumber>
    </recommendedName>
</protein>
<keyword evidence="10" id="KW-0472">Membrane</keyword>
<comment type="subcellular location">
    <subcellularLocation>
        <location evidence="1 12">Golgi apparatus</location>
        <location evidence="1 12">Golgi stack membrane</location>
        <topology evidence="1 12">Single-pass type II membrane protein</topology>
    </subcellularLocation>
</comment>
<sequence length="402" mass="47195">MLFLDPAMCNGGQIFAKAFTIFDKVVTTTQPPSHEDDKSLRWFFKGGMRKPKARRKNEKRHIWPEEAPHNDRIVDQLMSVPKDYNENTSPLKTIVLWHGLNRWVKPGQQSFLEANCPVNRCSVSDDHQLAVTADAILFKDHFVLPSHRRPPNQVWIIYLLECPHHTERLQYNDLINWTATYRTDSDIVTPYEKWVYYDEKVRQNGDLKRNYAANKTHQVAWFVSNCHARNNRLQYARELQKHISVDIYGSCGSLRCPRTKECYQLLDTKYKFYLAFENSNCVDYITEKLFFNGLQHDILPIVMGARPVDYALVAPRGSYIHVDDFGSPKELAKYLLKLDANDDLYNSHFRWKGTGEFINTYFFCRLCAMLHEPISPRSYLNLNKWWKNVDTCMPTGPWRKIT</sequence>
<comment type="similarity">
    <text evidence="3 12">Belongs to the glycosyltransferase 10 family.</text>
</comment>
<keyword evidence="11" id="KW-0325">Glycoprotein</keyword>
<dbReference type="FunFam" id="3.40.50.11660:FF:000004">
    <property type="entry name" value="Glycoprotein 3-alpha-L-fucosyltransferase A"/>
    <property type="match status" value="1"/>
</dbReference>
<evidence type="ECO:0000256" key="10">
    <source>
        <dbReference type="ARBA" id="ARBA00023136"/>
    </source>
</evidence>
<keyword evidence="16" id="KW-1185">Reference proteome</keyword>
<reference evidence="15 16" key="1">
    <citation type="submission" date="2024-03" db="EMBL/GenBank/DDBJ databases">
        <title>Adaptation during the transition from Ophiocordyceps entomopathogen to insect associate is accompanied by gene loss and intensified selection.</title>
        <authorList>
            <person name="Ward C.M."/>
            <person name="Onetto C.A."/>
            <person name="Borneman A.R."/>
        </authorList>
    </citation>
    <scope>NUCLEOTIDE SEQUENCE [LARGE SCALE GENOMIC DNA]</scope>
    <source>
        <strain evidence="15">AWRI1</strain>
        <tissue evidence="15">Single Adult Female</tissue>
    </source>
</reference>
<dbReference type="SUPFAM" id="SSF53756">
    <property type="entry name" value="UDP-Glycosyltransferase/glycogen phosphorylase"/>
    <property type="match status" value="1"/>
</dbReference>
<dbReference type="InterPro" id="IPR038577">
    <property type="entry name" value="GT10-like_C_sf"/>
</dbReference>
<feature type="domain" description="Fucosyltransferase N-terminal" evidence="14">
    <location>
        <begin position="92"/>
        <end position="191"/>
    </location>
</feature>
<evidence type="ECO:0000259" key="13">
    <source>
        <dbReference type="Pfam" id="PF00852"/>
    </source>
</evidence>
<keyword evidence="9 12" id="KW-0333">Golgi apparatus</keyword>
<proteinExistence type="inferred from homology"/>
<evidence type="ECO:0000256" key="4">
    <source>
        <dbReference type="ARBA" id="ARBA00022676"/>
    </source>
</evidence>
<evidence type="ECO:0000256" key="7">
    <source>
        <dbReference type="ARBA" id="ARBA00022968"/>
    </source>
</evidence>
<evidence type="ECO:0000256" key="9">
    <source>
        <dbReference type="ARBA" id="ARBA00023034"/>
    </source>
</evidence>
<dbReference type="EMBL" id="JBBCAQ010000032">
    <property type="protein sequence ID" value="KAK7583931.1"/>
    <property type="molecule type" value="Genomic_DNA"/>
</dbReference>
<keyword evidence="6 12" id="KW-0812">Transmembrane</keyword>
<gene>
    <name evidence="15" type="ORF">V9T40_004894</name>
</gene>
<evidence type="ECO:0000256" key="5">
    <source>
        <dbReference type="ARBA" id="ARBA00022679"/>
    </source>
</evidence>
<dbReference type="GO" id="GO:0032580">
    <property type="term" value="C:Golgi cisterna membrane"/>
    <property type="evidence" value="ECO:0007669"/>
    <property type="project" value="UniProtKB-SubCell"/>
</dbReference>
<dbReference type="EC" id="2.4.1.-" evidence="12"/>
<organism evidence="15 16">
    <name type="scientific">Parthenolecanium corni</name>
    <dbReference type="NCBI Taxonomy" id="536013"/>
    <lineage>
        <taxon>Eukaryota</taxon>
        <taxon>Metazoa</taxon>
        <taxon>Ecdysozoa</taxon>
        <taxon>Arthropoda</taxon>
        <taxon>Hexapoda</taxon>
        <taxon>Insecta</taxon>
        <taxon>Pterygota</taxon>
        <taxon>Neoptera</taxon>
        <taxon>Paraneoptera</taxon>
        <taxon>Hemiptera</taxon>
        <taxon>Sternorrhyncha</taxon>
        <taxon>Coccoidea</taxon>
        <taxon>Coccidae</taxon>
        <taxon>Parthenolecanium</taxon>
    </lineage>
</organism>
<evidence type="ECO:0000256" key="8">
    <source>
        <dbReference type="ARBA" id="ARBA00022989"/>
    </source>
</evidence>
<evidence type="ECO:0000256" key="12">
    <source>
        <dbReference type="RuleBase" id="RU003832"/>
    </source>
</evidence>
<dbReference type="GO" id="GO:0008417">
    <property type="term" value="F:fucosyltransferase activity"/>
    <property type="evidence" value="ECO:0007669"/>
    <property type="project" value="InterPro"/>
</dbReference>
<feature type="domain" description="Fucosyltransferase C-terminal" evidence="13">
    <location>
        <begin position="213"/>
        <end position="385"/>
    </location>
</feature>
<keyword evidence="7" id="KW-0735">Signal-anchor</keyword>
<dbReference type="InterPro" id="IPR031481">
    <property type="entry name" value="Glyco_tran_10_N"/>
</dbReference>
<dbReference type="InterPro" id="IPR001503">
    <property type="entry name" value="Glyco_trans_10"/>
</dbReference>
<dbReference type="PANTHER" id="PTHR48438">
    <property type="entry name" value="ALPHA-(1,3)-FUCOSYLTRANSFERASE C-RELATED"/>
    <property type="match status" value="1"/>
</dbReference>
<dbReference type="PANTHER" id="PTHR48438:SF1">
    <property type="entry name" value="ALPHA-(1,3)-FUCOSYLTRANSFERASE C-RELATED"/>
    <property type="match status" value="1"/>
</dbReference>
<evidence type="ECO:0000259" key="14">
    <source>
        <dbReference type="Pfam" id="PF17039"/>
    </source>
</evidence>
<accession>A0AAN9TEP6</accession>
<dbReference type="InterPro" id="IPR055270">
    <property type="entry name" value="Glyco_tran_10_C"/>
</dbReference>
<evidence type="ECO:0000256" key="1">
    <source>
        <dbReference type="ARBA" id="ARBA00004447"/>
    </source>
</evidence>
<dbReference type="Pfam" id="PF00852">
    <property type="entry name" value="Glyco_transf_10"/>
    <property type="match status" value="1"/>
</dbReference>
<evidence type="ECO:0000256" key="6">
    <source>
        <dbReference type="ARBA" id="ARBA00022692"/>
    </source>
</evidence>
<evidence type="ECO:0000256" key="3">
    <source>
        <dbReference type="ARBA" id="ARBA00008919"/>
    </source>
</evidence>
<dbReference type="Gene3D" id="3.40.50.11660">
    <property type="entry name" value="Glycosyl transferase family 10, C-terminal domain"/>
    <property type="match status" value="1"/>
</dbReference>
<dbReference type="Proteomes" id="UP001367676">
    <property type="component" value="Unassembled WGS sequence"/>
</dbReference>
<name>A0AAN9TEP6_9HEMI</name>
<keyword evidence="5 12" id="KW-0808">Transferase</keyword>
<comment type="pathway">
    <text evidence="2">Protein modification; protein glycosylation.</text>
</comment>